<keyword evidence="1" id="KW-0479">Metal-binding</keyword>
<reference evidence="2" key="3">
    <citation type="submission" date="2022-06" db="UniProtKB">
        <authorList>
            <consortium name="EnsemblPlants"/>
        </authorList>
    </citation>
    <scope>IDENTIFICATION</scope>
</reference>
<protein>
    <recommendedName>
        <fullName evidence="1">Protein FAR1-RELATED SEQUENCE</fullName>
    </recommendedName>
</protein>
<keyword evidence="1" id="KW-0863">Zinc-finger</keyword>
<dbReference type="Proteomes" id="UP000015106">
    <property type="component" value="Chromosome 2"/>
</dbReference>
<dbReference type="GO" id="GO:0005634">
    <property type="term" value="C:nucleus"/>
    <property type="evidence" value="ECO:0007669"/>
    <property type="project" value="UniProtKB-SubCell"/>
</dbReference>
<proteinExistence type="inferred from homology"/>
<reference evidence="3" key="1">
    <citation type="journal article" date="2013" name="Nature">
        <title>Draft genome of the wheat A-genome progenitor Triticum urartu.</title>
        <authorList>
            <person name="Ling H.Q."/>
            <person name="Zhao S."/>
            <person name="Liu D."/>
            <person name="Wang J."/>
            <person name="Sun H."/>
            <person name="Zhang C."/>
            <person name="Fan H."/>
            <person name="Li D."/>
            <person name="Dong L."/>
            <person name="Tao Y."/>
            <person name="Gao C."/>
            <person name="Wu H."/>
            <person name="Li Y."/>
            <person name="Cui Y."/>
            <person name="Guo X."/>
            <person name="Zheng S."/>
            <person name="Wang B."/>
            <person name="Yu K."/>
            <person name="Liang Q."/>
            <person name="Yang W."/>
            <person name="Lou X."/>
            <person name="Chen J."/>
            <person name="Feng M."/>
            <person name="Jian J."/>
            <person name="Zhang X."/>
            <person name="Luo G."/>
            <person name="Jiang Y."/>
            <person name="Liu J."/>
            <person name="Wang Z."/>
            <person name="Sha Y."/>
            <person name="Zhang B."/>
            <person name="Wu H."/>
            <person name="Tang D."/>
            <person name="Shen Q."/>
            <person name="Xue P."/>
            <person name="Zou S."/>
            <person name="Wang X."/>
            <person name="Liu X."/>
            <person name="Wang F."/>
            <person name="Yang Y."/>
            <person name="An X."/>
            <person name="Dong Z."/>
            <person name="Zhang K."/>
            <person name="Zhang X."/>
            <person name="Luo M.C."/>
            <person name="Dvorak J."/>
            <person name="Tong Y."/>
            <person name="Wang J."/>
            <person name="Yang H."/>
            <person name="Li Z."/>
            <person name="Wang D."/>
            <person name="Zhang A."/>
            <person name="Wang J."/>
        </authorList>
    </citation>
    <scope>NUCLEOTIDE SEQUENCE</scope>
    <source>
        <strain evidence="3">cv. G1812</strain>
    </source>
</reference>
<evidence type="ECO:0000313" key="3">
    <source>
        <dbReference type="Proteomes" id="UP000015106"/>
    </source>
</evidence>
<dbReference type="AlphaFoldDB" id="A0A8R7PDQ7"/>
<dbReference type="Gramene" id="TuG1812G0200002430.01.T01">
    <property type="protein sequence ID" value="TuG1812G0200002430.01.T01.cds348284"/>
    <property type="gene ID" value="TuG1812G0200002430.01"/>
</dbReference>
<dbReference type="EnsemblPlants" id="TuG1812G0200002430.01.T01">
    <property type="protein sequence ID" value="TuG1812G0200002430.01.T01.cds348284"/>
    <property type="gene ID" value="TuG1812G0200002430.01"/>
</dbReference>
<evidence type="ECO:0000256" key="1">
    <source>
        <dbReference type="RuleBase" id="RU367018"/>
    </source>
</evidence>
<keyword evidence="1" id="KW-0862">Zinc</keyword>
<dbReference type="PANTHER" id="PTHR31669:SF282">
    <property type="entry name" value="PROTEIN FAR1-RELATED SEQUENCE"/>
    <property type="match status" value="1"/>
</dbReference>
<organism evidence="2 3">
    <name type="scientific">Triticum urartu</name>
    <name type="common">Red wild einkorn</name>
    <name type="synonym">Crithodium urartu</name>
    <dbReference type="NCBI Taxonomy" id="4572"/>
    <lineage>
        <taxon>Eukaryota</taxon>
        <taxon>Viridiplantae</taxon>
        <taxon>Streptophyta</taxon>
        <taxon>Embryophyta</taxon>
        <taxon>Tracheophyta</taxon>
        <taxon>Spermatophyta</taxon>
        <taxon>Magnoliopsida</taxon>
        <taxon>Liliopsida</taxon>
        <taxon>Poales</taxon>
        <taxon>Poaceae</taxon>
        <taxon>BOP clade</taxon>
        <taxon>Pooideae</taxon>
        <taxon>Triticodae</taxon>
        <taxon>Triticeae</taxon>
        <taxon>Triticinae</taxon>
        <taxon>Triticum</taxon>
    </lineage>
</organism>
<keyword evidence="3" id="KW-1185">Reference proteome</keyword>
<comment type="subcellular location">
    <subcellularLocation>
        <location evidence="1">Nucleus</location>
    </subcellularLocation>
</comment>
<evidence type="ECO:0000313" key="2">
    <source>
        <dbReference type="EnsemblPlants" id="TuG1812G0200002430.01.T01.cds348284"/>
    </source>
</evidence>
<dbReference type="GO" id="GO:0006355">
    <property type="term" value="P:regulation of DNA-templated transcription"/>
    <property type="evidence" value="ECO:0007669"/>
    <property type="project" value="UniProtKB-UniRule"/>
</dbReference>
<accession>A0A8R7PDQ7</accession>
<dbReference type="GO" id="GO:0008270">
    <property type="term" value="F:zinc ion binding"/>
    <property type="evidence" value="ECO:0007669"/>
    <property type="project" value="UniProtKB-UniRule"/>
</dbReference>
<dbReference type="InterPro" id="IPR031052">
    <property type="entry name" value="FHY3/FAR1"/>
</dbReference>
<reference evidence="2" key="2">
    <citation type="submission" date="2018-03" db="EMBL/GenBank/DDBJ databases">
        <title>The Triticum urartu genome reveals the dynamic nature of wheat genome evolution.</title>
        <authorList>
            <person name="Ling H."/>
            <person name="Ma B."/>
            <person name="Shi X."/>
            <person name="Liu H."/>
            <person name="Dong L."/>
            <person name="Sun H."/>
            <person name="Cao Y."/>
            <person name="Gao Q."/>
            <person name="Zheng S."/>
            <person name="Li Y."/>
            <person name="Yu Y."/>
            <person name="Du H."/>
            <person name="Qi M."/>
            <person name="Li Y."/>
            <person name="Yu H."/>
            <person name="Cui Y."/>
            <person name="Wang N."/>
            <person name="Chen C."/>
            <person name="Wu H."/>
            <person name="Zhao Y."/>
            <person name="Zhang J."/>
            <person name="Li Y."/>
            <person name="Zhou W."/>
            <person name="Zhang B."/>
            <person name="Hu W."/>
            <person name="Eijk M."/>
            <person name="Tang J."/>
            <person name="Witsenboer H."/>
            <person name="Zhao S."/>
            <person name="Li Z."/>
            <person name="Zhang A."/>
            <person name="Wang D."/>
            <person name="Liang C."/>
        </authorList>
    </citation>
    <scope>NUCLEOTIDE SEQUENCE [LARGE SCALE GENOMIC DNA]</scope>
    <source>
        <strain evidence="2">cv. G1812</strain>
    </source>
</reference>
<comment type="function">
    <text evidence="1">Putative transcription activator involved in regulating light control of development.</text>
</comment>
<sequence>MFKSLGIICRHIIVVLKNKGCNKIPSQYVLHRWTKMATRQLSYEANGHMLKGTSTCLSPTIKKLFLETCSKFSLALHAAKYCEGKMRYFHKAVGDAFTQLG</sequence>
<comment type="similarity">
    <text evidence="1">Belongs to the FHY3/FAR1 family.</text>
</comment>
<dbReference type="PANTHER" id="PTHR31669">
    <property type="entry name" value="PROTEIN FAR1-RELATED SEQUENCE 10-RELATED"/>
    <property type="match status" value="1"/>
</dbReference>
<name>A0A8R7PDQ7_TRIUA</name>
<keyword evidence="1" id="KW-0539">Nucleus</keyword>